<dbReference type="RefSeq" id="WP_153549067.1">
    <property type="nucleotide sequence ID" value="NZ_WIXK01000011.1"/>
</dbReference>
<comment type="caution">
    <text evidence="1">The sequence shown here is derived from an EMBL/GenBank/DDBJ whole genome shotgun (WGS) entry which is preliminary data.</text>
</comment>
<name>A0A844ANI0_9RHOB</name>
<dbReference type="Pfam" id="PF03567">
    <property type="entry name" value="Sulfotransfer_2"/>
    <property type="match status" value="1"/>
</dbReference>
<evidence type="ECO:0008006" key="3">
    <source>
        <dbReference type="Google" id="ProtNLM"/>
    </source>
</evidence>
<dbReference type="GO" id="GO:0016020">
    <property type="term" value="C:membrane"/>
    <property type="evidence" value="ECO:0007669"/>
    <property type="project" value="InterPro"/>
</dbReference>
<protein>
    <recommendedName>
        <fullName evidence="3">Sulfotransferase family protein</fullName>
    </recommendedName>
</protein>
<organism evidence="1 2">
    <name type="scientific">Tritonibacter aquimaris</name>
    <dbReference type="NCBI Taxonomy" id="2663379"/>
    <lineage>
        <taxon>Bacteria</taxon>
        <taxon>Pseudomonadati</taxon>
        <taxon>Pseudomonadota</taxon>
        <taxon>Alphaproteobacteria</taxon>
        <taxon>Rhodobacterales</taxon>
        <taxon>Paracoccaceae</taxon>
        <taxon>Tritonibacter</taxon>
    </lineage>
</organism>
<dbReference type="AlphaFoldDB" id="A0A844ANI0"/>
<accession>A0A844ANI0</accession>
<keyword evidence="2" id="KW-1185">Reference proteome</keyword>
<evidence type="ECO:0000313" key="2">
    <source>
        <dbReference type="Proteomes" id="UP000436694"/>
    </source>
</evidence>
<reference evidence="1 2" key="1">
    <citation type="submission" date="2019-10" db="EMBL/GenBank/DDBJ databases">
        <title>Epibacterium sp. nov., isolated from seawater.</title>
        <authorList>
            <person name="Zhang X."/>
            <person name="Li N."/>
        </authorList>
    </citation>
    <scope>NUCLEOTIDE SEQUENCE [LARGE SCALE GENOMIC DNA]</scope>
    <source>
        <strain evidence="1 2">SM1969</strain>
    </source>
</reference>
<proteinExistence type="predicted"/>
<dbReference type="Gene3D" id="3.40.50.300">
    <property type="entry name" value="P-loop containing nucleotide triphosphate hydrolases"/>
    <property type="match status" value="1"/>
</dbReference>
<gene>
    <name evidence="1" type="ORF">GG681_16130</name>
</gene>
<dbReference type="GO" id="GO:0008146">
    <property type="term" value="F:sulfotransferase activity"/>
    <property type="evidence" value="ECO:0007669"/>
    <property type="project" value="InterPro"/>
</dbReference>
<dbReference type="Proteomes" id="UP000436694">
    <property type="component" value="Unassembled WGS sequence"/>
</dbReference>
<evidence type="ECO:0000313" key="1">
    <source>
        <dbReference type="EMBL" id="MQY44175.1"/>
    </source>
</evidence>
<dbReference type="InterPro" id="IPR027417">
    <property type="entry name" value="P-loop_NTPase"/>
</dbReference>
<sequence length="222" mass="25986">MIVSDSEKFVFVHNPKCGGMSCHNTLLKYDTRDNLFFEWRPVNPAGKILDMAHITPFQMRRFFPKAFEEVQGYVKFTFVRDPYQRFMSAVSQHLKLGTHFMRQAIIDEPDVFYAVAARFALSALKTHDVENEHKLVHFRLQCNFANIDGRRWVDHVFHLEDHSALRGTPVEGWLPDMFSNKANRTSDRYDSGYDAERLGTKAIAALNTFYARDFETFDYKRI</sequence>
<dbReference type="InterPro" id="IPR005331">
    <property type="entry name" value="Sulfotransferase"/>
</dbReference>
<dbReference type="EMBL" id="WIXK01000011">
    <property type="protein sequence ID" value="MQY44175.1"/>
    <property type="molecule type" value="Genomic_DNA"/>
</dbReference>